<keyword evidence="4 5" id="KW-0689">Ribosomal protein</keyword>
<dbReference type="STRING" id="1278311.GCA_000428705_01151"/>
<comment type="function">
    <text evidence="2 4">Binds together with bS18 to 16S ribosomal RNA.</text>
</comment>
<reference evidence="5 6" key="1">
    <citation type="submission" date="2019-01" db="EMBL/GenBank/DDBJ databases">
        <authorList>
            <consortium name="Pathogen Informatics"/>
        </authorList>
    </citation>
    <scope>NUCLEOTIDE SEQUENCE [LARGE SCALE GENOMIC DNA]</scope>
    <source>
        <strain evidence="5 6">NCTC10138</strain>
    </source>
</reference>
<dbReference type="CDD" id="cd00473">
    <property type="entry name" value="bS6"/>
    <property type="match status" value="1"/>
</dbReference>
<accession>A0A449BCQ5</accession>
<dbReference type="RefSeq" id="WP_035375764.1">
    <property type="nucleotide sequence ID" value="NZ_LR215048.1"/>
</dbReference>
<dbReference type="GO" id="GO:0005840">
    <property type="term" value="C:ribosome"/>
    <property type="evidence" value="ECO:0007669"/>
    <property type="project" value="UniProtKB-KW"/>
</dbReference>
<evidence type="ECO:0000256" key="1">
    <source>
        <dbReference type="ARBA" id="ARBA00009512"/>
    </source>
</evidence>
<keyword evidence="4" id="KW-0699">rRNA-binding</keyword>
<dbReference type="GO" id="GO:0070181">
    <property type="term" value="F:small ribosomal subunit rRNA binding"/>
    <property type="evidence" value="ECO:0007669"/>
    <property type="project" value="TreeGrafter"/>
</dbReference>
<dbReference type="GO" id="GO:0005737">
    <property type="term" value="C:cytoplasm"/>
    <property type="evidence" value="ECO:0007669"/>
    <property type="project" value="UniProtKB-ARBA"/>
</dbReference>
<organism evidence="5 6">
    <name type="scientific">Haploplasma axanthum</name>
    <name type="common">Acholeplasma axanthum</name>
    <dbReference type="NCBI Taxonomy" id="29552"/>
    <lineage>
        <taxon>Bacteria</taxon>
        <taxon>Bacillati</taxon>
        <taxon>Mycoplasmatota</taxon>
        <taxon>Mollicutes</taxon>
        <taxon>Acholeplasmatales</taxon>
        <taxon>Acholeplasmataceae</taxon>
        <taxon>Haploplasma</taxon>
    </lineage>
</organism>
<dbReference type="HAMAP" id="MF_00360">
    <property type="entry name" value="Ribosomal_bS6"/>
    <property type="match status" value="1"/>
</dbReference>
<gene>
    <name evidence="4 5" type="primary">rpsF</name>
    <name evidence="5" type="ORF">NCTC10138_00575</name>
</gene>
<evidence type="ECO:0000256" key="2">
    <source>
        <dbReference type="ARBA" id="ARBA00035104"/>
    </source>
</evidence>
<dbReference type="GO" id="GO:0003735">
    <property type="term" value="F:structural constituent of ribosome"/>
    <property type="evidence" value="ECO:0007669"/>
    <property type="project" value="InterPro"/>
</dbReference>
<dbReference type="InterPro" id="IPR020814">
    <property type="entry name" value="Ribosomal_S6_plastid/chlpt"/>
</dbReference>
<protein>
    <recommendedName>
        <fullName evidence="3 4">Small ribosomal subunit protein bS6</fullName>
    </recommendedName>
</protein>
<evidence type="ECO:0000313" key="6">
    <source>
        <dbReference type="Proteomes" id="UP000289841"/>
    </source>
</evidence>
<dbReference type="GO" id="GO:0006412">
    <property type="term" value="P:translation"/>
    <property type="evidence" value="ECO:0007669"/>
    <property type="project" value="UniProtKB-UniRule"/>
</dbReference>
<dbReference type="AlphaFoldDB" id="A0A449BCQ5"/>
<dbReference type="PANTHER" id="PTHR21011:SF1">
    <property type="entry name" value="SMALL RIBOSOMAL SUBUNIT PROTEIN BS6M"/>
    <property type="match status" value="1"/>
</dbReference>
<name>A0A449BCQ5_HAPAX</name>
<comment type="similarity">
    <text evidence="1 4">Belongs to the bacterial ribosomal protein bS6 family.</text>
</comment>
<dbReference type="Gene3D" id="3.30.70.60">
    <property type="match status" value="1"/>
</dbReference>
<keyword evidence="4" id="KW-0687">Ribonucleoprotein</keyword>
<keyword evidence="6" id="KW-1185">Reference proteome</keyword>
<dbReference type="InterPro" id="IPR000529">
    <property type="entry name" value="Ribosomal_bS6"/>
</dbReference>
<dbReference type="Proteomes" id="UP000289841">
    <property type="component" value="Chromosome"/>
</dbReference>
<dbReference type="InterPro" id="IPR035980">
    <property type="entry name" value="Ribosomal_bS6_sf"/>
</dbReference>
<evidence type="ECO:0000313" key="5">
    <source>
        <dbReference type="EMBL" id="VEU80216.1"/>
    </source>
</evidence>
<keyword evidence="4" id="KW-0694">RNA-binding</keyword>
<dbReference type="InterPro" id="IPR014717">
    <property type="entry name" value="Transl_elong_EF1B/ribsomal_bS6"/>
</dbReference>
<dbReference type="GO" id="GO:1990904">
    <property type="term" value="C:ribonucleoprotein complex"/>
    <property type="evidence" value="ECO:0007669"/>
    <property type="project" value="UniProtKB-KW"/>
</dbReference>
<proteinExistence type="inferred from homology"/>
<dbReference type="KEGG" id="aaxa:NCTC10138_00575"/>
<dbReference type="PANTHER" id="PTHR21011">
    <property type="entry name" value="MITOCHONDRIAL 28S RIBOSOMAL PROTEIN S6"/>
    <property type="match status" value="1"/>
</dbReference>
<dbReference type="NCBIfam" id="TIGR00166">
    <property type="entry name" value="S6"/>
    <property type="match status" value="1"/>
</dbReference>
<dbReference type="EMBL" id="LR215048">
    <property type="protein sequence ID" value="VEU80216.1"/>
    <property type="molecule type" value="Genomic_DNA"/>
</dbReference>
<evidence type="ECO:0000256" key="3">
    <source>
        <dbReference type="ARBA" id="ARBA00035294"/>
    </source>
</evidence>
<dbReference type="SUPFAM" id="SSF54995">
    <property type="entry name" value="Ribosomal protein S6"/>
    <property type="match status" value="1"/>
</dbReference>
<dbReference type="Pfam" id="PF01250">
    <property type="entry name" value="Ribosomal_S6"/>
    <property type="match status" value="1"/>
</dbReference>
<sequence length="96" mass="11358">MKKKYEVMYIIRPNVESEGVKQIVDRFNNVFTSHESDVVELKEIGLKDLAYEIDHHKKGYYVWLLVNATTEAITEFNRLVRINEQVLRFIVVKEGE</sequence>
<evidence type="ECO:0000256" key="4">
    <source>
        <dbReference type="HAMAP-Rule" id="MF_00360"/>
    </source>
</evidence>